<evidence type="ECO:0000256" key="1">
    <source>
        <dbReference type="SAM" id="MobiDB-lite"/>
    </source>
</evidence>
<dbReference type="RefSeq" id="WP_125484758.1">
    <property type="nucleotide sequence ID" value="NZ_RSDW01000001.1"/>
</dbReference>
<keyword evidence="2" id="KW-0472">Membrane</keyword>
<evidence type="ECO:0000313" key="3">
    <source>
        <dbReference type="EMBL" id="RSL16100.1"/>
    </source>
</evidence>
<feature type="transmembrane region" description="Helical" evidence="2">
    <location>
        <begin position="88"/>
        <end position="107"/>
    </location>
</feature>
<accession>A0A3R9PRA4</accession>
<feature type="transmembrane region" description="Helical" evidence="2">
    <location>
        <begin position="234"/>
        <end position="253"/>
    </location>
</feature>
<evidence type="ECO:0000313" key="4">
    <source>
        <dbReference type="Proteomes" id="UP000269669"/>
    </source>
</evidence>
<sequence length="359" mass="40022">MRRNILIHGLGITLRRLPAFLWTYVFNVTLAILFSLSLHLQLATLLNHSLAAQRLSNGFDLGAAGEVFLHLHEGPAGAAGNIATHASIPAFFVLYFLLVPGTLFCYLNKTPARLSTLFHQGLLHFWRFVRITFLALLVFAIILGPLSELESRWNDHIDDIFVGRPAFLLKLAALILVLLVASLLRLYFDLVEAYTVQLGLQFRPARIGIAKPDRRVRRTLGPAFRTLRRNFLRAWLTFLFLAILGAAAFVLSTRIAIHTLAQHRVWPTFLFAQIGLFLMLFTRFWQRGAETSLILQNPLLPPPEPISTISTPPVGPTDPPSPPPFAITAPDPIPNPEPAAPSLDEPDPGVFHHDPKPPH</sequence>
<reference evidence="3 4" key="1">
    <citation type="submission" date="2018-12" db="EMBL/GenBank/DDBJ databases">
        <title>Sequencing of bacterial isolates from soil warming experiment in Harvard Forest, Massachusetts, USA.</title>
        <authorList>
            <person name="Deangelis K."/>
        </authorList>
    </citation>
    <scope>NUCLEOTIDE SEQUENCE [LARGE SCALE GENOMIC DNA]</scope>
    <source>
        <strain evidence="3 4">EB153</strain>
    </source>
</reference>
<feature type="transmembrane region" description="Helical" evidence="2">
    <location>
        <begin position="21"/>
        <end position="40"/>
    </location>
</feature>
<feature type="transmembrane region" description="Helical" evidence="2">
    <location>
        <begin position="167"/>
        <end position="188"/>
    </location>
</feature>
<evidence type="ECO:0008006" key="5">
    <source>
        <dbReference type="Google" id="ProtNLM"/>
    </source>
</evidence>
<protein>
    <recommendedName>
        <fullName evidence="5">Glycerophosphoryl diester phosphodiesterase family protein</fullName>
    </recommendedName>
</protein>
<organism evidence="3 4">
    <name type="scientific">Edaphobacter aggregans</name>
    <dbReference type="NCBI Taxonomy" id="570835"/>
    <lineage>
        <taxon>Bacteria</taxon>
        <taxon>Pseudomonadati</taxon>
        <taxon>Acidobacteriota</taxon>
        <taxon>Terriglobia</taxon>
        <taxon>Terriglobales</taxon>
        <taxon>Acidobacteriaceae</taxon>
        <taxon>Edaphobacter</taxon>
    </lineage>
</organism>
<feature type="transmembrane region" description="Helical" evidence="2">
    <location>
        <begin position="128"/>
        <end position="147"/>
    </location>
</feature>
<proteinExistence type="predicted"/>
<keyword evidence="2" id="KW-0812">Transmembrane</keyword>
<feature type="compositionally biased region" description="Basic and acidic residues" evidence="1">
    <location>
        <begin position="350"/>
        <end position="359"/>
    </location>
</feature>
<evidence type="ECO:0000256" key="2">
    <source>
        <dbReference type="SAM" id="Phobius"/>
    </source>
</evidence>
<gene>
    <name evidence="3" type="ORF">EDE15_1609</name>
</gene>
<feature type="region of interest" description="Disordered" evidence="1">
    <location>
        <begin position="305"/>
        <end position="359"/>
    </location>
</feature>
<feature type="compositionally biased region" description="Pro residues" evidence="1">
    <location>
        <begin position="313"/>
        <end position="339"/>
    </location>
</feature>
<dbReference type="AlphaFoldDB" id="A0A3R9PRA4"/>
<keyword evidence="4" id="KW-1185">Reference proteome</keyword>
<dbReference type="OrthoDB" id="112407at2"/>
<dbReference type="Proteomes" id="UP000269669">
    <property type="component" value="Unassembled WGS sequence"/>
</dbReference>
<dbReference type="EMBL" id="RSDW01000001">
    <property type="protein sequence ID" value="RSL16100.1"/>
    <property type="molecule type" value="Genomic_DNA"/>
</dbReference>
<name>A0A3R9PRA4_9BACT</name>
<keyword evidence="2" id="KW-1133">Transmembrane helix</keyword>
<feature type="transmembrane region" description="Helical" evidence="2">
    <location>
        <begin position="265"/>
        <end position="285"/>
    </location>
</feature>
<comment type="caution">
    <text evidence="3">The sequence shown here is derived from an EMBL/GenBank/DDBJ whole genome shotgun (WGS) entry which is preliminary data.</text>
</comment>